<dbReference type="Proteomes" id="UP000035996">
    <property type="component" value="Unassembled WGS sequence"/>
</dbReference>
<dbReference type="EMBL" id="LELK01000001">
    <property type="protein sequence ID" value="KMM39510.1"/>
    <property type="molecule type" value="Genomic_DNA"/>
</dbReference>
<keyword evidence="3" id="KW-1185">Reference proteome</keyword>
<dbReference type="AlphaFoldDB" id="A0A0J6D2F0"/>
<organism evidence="2 3">
    <name type="scientific">Guptibacillus hwajinpoensis</name>
    <dbReference type="NCBI Taxonomy" id="208199"/>
    <lineage>
        <taxon>Bacteria</taxon>
        <taxon>Bacillati</taxon>
        <taxon>Bacillota</taxon>
        <taxon>Bacilli</taxon>
        <taxon>Bacillales</taxon>
        <taxon>Guptibacillaceae</taxon>
        <taxon>Guptibacillus</taxon>
    </lineage>
</organism>
<dbReference type="RefSeq" id="WP_048310681.1">
    <property type="nucleotide sequence ID" value="NZ_CP119526.1"/>
</dbReference>
<proteinExistence type="predicted"/>
<evidence type="ECO:0000313" key="2">
    <source>
        <dbReference type="EMBL" id="KMM39510.1"/>
    </source>
</evidence>
<reference evidence="2" key="1">
    <citation type="submission" date="2015-06" db="EMBL/GenBank/DDBJ databases">
        <authorList>
            <person name="Liu B."/>
            <person name="Wang J."/>
            <person name="Zhu Y."/>
            <person name="Liu G."/>
            <person name="Chen Q."/>
            <person name="Zheng C."/>
            <person name="Che J."/>
            <person name="Ge C."/>
            <person name="Shi H."/>
            <person name="Pan Z."/>
            <person name="Liu X."/>
        </authorList>
    </citation>
    <scope>NUCLEOTIDE SEQUENCE [LARGE SCALE GENOMIC DNA]</scope>
    <source>
        <strain evidence="2">DSM 16346</strain>
    </source>
</reference>
<feature type="compositionally biased region" description="Polar residues" evidence="1">
    <location>
        <begin position="35"/>
        <end position="51"/>
    </location>
</feature>
<comment type="caution">
    <text evidence="2">The sequence shown here is derived from an EMBL/GenBank/DDBJ whole genome shotgun (WGS) entry which is preliminary data.</text>
</comment>
<evidence type="ECO:0000256" key="1">
    <source>
        <dbReference type="SAM" id="MobiDB-lite"/>
    </source>
</evidence>
<name>A0A0J6D2F0_9BACL</name>
<feature type="region of interest" description="Disordered" evidence="1">
    <location>
        <begin position="1"/>
        <end position="67"/>
    </location>
</feature>
<sequence length="67" mass="7625">MDSKEETKQANLSINEQFYKGDEQKNSDEKVNEAFYSNQQKNDSTPTSYLGNSMAAIDVTGNKDRDR</sequence>
<accession>A0A0J6D2F0</accession>
<protein>
    <submittedName>
        <fullName evidence="2">Uncharacterized protein</fullName>
    </submittedName>
</protein>
<evidence type="ECO:0000313" key="3">
    <source>
        <dbReference type="Proteomes" id="UP000035996"/>
    </source>
</evidence>
<gene>
    <name evidence="2" type="ORF">AB986_10045</name>
</gene>
<dbReference type="OrthoDB" id="2740196at2"/>
<feature type="compositionally biased region" description="Basic and acidic residues" evidence="1">
    <location>
        <begin position="19"/>
        <end position="32"/>
    </location>
</feature>